<dbReference type="Pfam" id="PF00496">
    <property type="entry name" value="SBP_bac_5"/>
    <property type="match status" value="1"/>
</dbReference>
<evidence type="ECO:0000259" key="4">
    <source>
        <dbReference type="Pfam" id="PF00496"/>
    </source>
</evidence>
<keyword evidence="7" id="KW-1185">Reference proteome</keyword>
<keyword evidence="3" id="KW-0732">Signal</keyword>
<evidence type="ECO:0000313" key="8">
    <source>
        <dbReference type="Proteomes" id="UP000187321"/>
    </source>
</evidence>
<dbReference type="OrthoDB" id="194307at2157"/>
<protein>
    <submittedName>
        <fullName evidence="5">Peptide ABC transporter substrate-binding protein</fullName>
    </submittedName>
    <submittedName>
        <fullName evidence="6">Peptide/nickel transport system substrate-binding protein</fullName>
    </submittedName>
</protein>
<dbReference type="GO" id="GO:0042597">
    <property type="term" value="C:periplasmic space"/>
    <property type="evidence" value="ECO:0007669"/>
    <property type="project" value="UniProtKB-ARBA"/>
</dbReference>
<dbReference type="Gene3D" id="3.40.190.10">
    <property type="entry name" value="Periplasmic binding protein-like II"/>
    <property type="match status" value="1"/>
</dbReference>
<evidence type="ECO:0000313" key="5">
    <source>
        <dbReference type="EMBL" id="APX96274.1"/>
    </source>
</evidence>
<dbReference type="PIRSF" id="PIRSF002741">
    <property type="entry name" value="MppA"/>
    <property type="match status" value="1"/>
</dbReference>
<sequence>MAWVPHENSTRRSFLTAVGATSVVAVAGCLGEEGEDTDELVITQGEFVENTDPNDHNATPYYNVFDQVYEPMFEVTEDGEIEERVVTEWSHPDDGVVELELRDDVVFHNGEDLTASDVAYTLRRQVDEDVGFASDQVAGLTTVTGAEAEDDTTVIVEHEGSESLVEFQLASFCRAVNEEWVEDQEQPIDGDMMGTGPYELEEYEPDVQAVFTRFDDYWGDEPAYERVRINAAAESSSRVGAVQTGESDLVVNVPPTDVDDVDTDDGIEIRNVTSNRNIFLVMKNEIEPFDSQEFRQAMNYAVDNQGIIDSILGQFGEPMTQPIPEGLFGYNPDLEPYEQDQSQAEELVEESGYAGEEITLYTMEGRYLNDAEVAQTAADQIDQLENVDCDFETVPFDDVSDAAGEGPDYEEIPFFLLGWGNPTGDADYGLSPWFTSGGGQFNFADEDIEEQLLESQQIDDEDEREEQLQDINEQLREEAPWVFLHLEESIYGVRDDLEWEPRADESLYAEEMG</sequence>
<accession>A0A1N7DZY3</accession>
<reference evidence="6 7" key="2">
    <citation type="submission" date="2017-01" db="EMBL/GenBank/DDBJ databases">
        <authorList>
            <person name="Mah S.A."/>
            <person name="Swanson W.J."/>
            <person name="Moy G.W."/>
            <person name="Vacquier V.D."/>
        </authorList>
    </citation>
    <scope>NUCLEOTIDE SEQUENCE [LARGE SCALE GENOMIC DNA]</scope>
    <source>
        <strain evidence="6 7">CGMCC 1.8909</strain>
    </source>
</reference>
<dbReference type="GO" id="GO:0015833">
    <property type="term" value="P:peptide transport"/>
    <property type="evidence" value="ECO:0007669"/>
    <property type="project" value="TreeGrafter"/>
</dbReference>
<dbReference type="PANTHER" id="PTHR30290">
    <property type="entry name" value="PERIPLASMIC BINDING COMPONENT OF ABC TRANSPORTER"/>
    <property type="match status" value="1"/>
</dbReference>
<dbReference type="GO" id="GO:1904680">
    <property type="term" value="F:peptide transmembrane transporter activity"/>
    <property type="evidence" value="ECO:0007669"/>
    <property type="project" value="TreeGrafter"/>
</dbReference>
<dbReference type="Proteomes" id="UP000187321">
    <property type="component" value="Chromosome"/>
</dbReference>
<name>A0A1N7DZY3_9EURY</name>
<evidence type="ECO:0000313" key="6">
    <source>
        <dbReference type="EMBL" id="SIR81422.1"/>
    </source>
</evidence>
<dbReference type="GO" id="GO:0043190">
    <property type="term" value="C:ATP-binding cassette (ABC) transporter complex"/>
    <property type="evidence" value="ECO:0007669"/>
    <property type="project" value="InterPro"/>
</dbReference>
<dbReference type="InterPro" id="IPR039424">
    <property type="entry name" value="SBP_5"/>
</dbReference>
<gene>
    <name evidence="5" type="ORF">BB347_06355</name>
    <name evidence="6" type="ORF">SAMN05421809_2359</name>
</gene>
<dbReference type="SUPFAM" id="SSF53850">
    <property type="entry name" value="Periplasmic binding protein-like II"/>
    <property type="match status" value="1"/>
</dbReference>
<dbReference type="InterPro" id="IPR030678">
    <property type="entry name" value="Peptide/Ni-bd"/>
</dbReference>
<dbReference type="RefSeq" id="WP_076582087.1">
    <property type="nucleotide sequence ID" value="NZ_CP019327.1"/>
</dbReference>
<dbReference type="GeneID" id="30955548"/>
<evidence type="ECO:0000256" key="3">
    <source>
        <dbReference type="ARBA" id="ARBA00022729"/>
    </source>
</evidence>
<dbReference type="STRING" id="588898.BB347_06355"/>
<comment type="similarity">
    <text evidence="1">Belongs to the bacterial solute-binding protein 5 family.</text>
</comment>
<dbReference type="KEGG" id="hda:BB347_06355"/>
<dbReference type="Gene3D" id="3.90.76.10">
    <property type="entry name" value="Dipeptide-binding Protein, Domain 1"/>
    <property type="match status" value="1"/>
</dbReference>
<dbReference type="EMBL" id="FTNP01000003">
    <property type="protein sequence ID" value="SIR81422.1"/>
    <property type="molecule type" value="Genomic_DNA"/>
</dbReference>
<organism evidence="6 7">
    <name type="scientific">Natronorubrum daqingense</name>
    <dbReference type="NCBI Taxonomy" id="588898"/>
    <lineage>
        <taxon>Archaea</taxon>
        <taxon>Methanobacteriati</taxon>
        <taxon>Methanobacteriota</taxon>
        <taxon>Stenosarchaea group</taxon>
        <taxon>Halobacteria</taxon>
        <taxon>Halobacteriales</taxon>
        <taxon>Natrialbaceae</taxon>
        <taxon>Natronorubrum</taxon>
    </lineage>
</organism>
<evidence type="ECO:0000313" key="7">
    <source>
        <dbReference type="Proteomes" id="UP000185687"/>
    </source>
</evidence>
<evidence type="ECO:0000256" key="1">
    <source>
        <dbReference type="ARBA" id="ARBA00005695"/>
    </source>
</evidence>
<keyword evidence="2" id="KW-0813">Transport</keyword>
<reference evidence="5 8" key="1">
    <citation type="submission" date="2017-01" db="EMBL/GenBank/DDBJ databases">
        <title>Complete genome sequence of Haloterrigena daqingensis type strain (JX313T).</title>
        <authorList>
            <person name="Shuang W."/>
        </authorList>
    </citation>
    <scope>NUCLEOTIDE SEQUENCE [LARGE SCALE GENOMIC DNA]</scope>
    <source>
        <strain evidence="5 8">JX313</strain>
    </source>
</reference>
<dbReference type="EMBL" id="CP019327">
    <property type="protein sequence ID" value="APX96274.1"/>
    <property type="molecule type" value="Genomic_DNA"/>
</dbReference>
<dbReference type="InterPro" id="IPR000914">
    <property type="entry name" value="SBP_5_dom"/>
</dbReference>
<dbReference type="Gene3D" id="3.10.105.10">
    <property type="entry name" value="Dipeptide-binding Protein, Domain 3"/>
    <property type="match status" value="1"/>
</dbReference>
<dbReference type="Proteomes" id="UP000185687">
    <property type="component" value="Unassembled WGS sequence"/>
</dbReference>
<feature type="domain" description="Solute-binding protein family 5" evidence="4">
    <location>
        <begin position="81"/>
        <end position="439"/>
    </location>
</feature>
<evidence type="ECO:0000256" key="2">
    <source>
        <dbReference type="ARBA" id="ARBA00022448"/>
    </source>
</evidence>
<proteinExistence type="inferred from homology"/>
<dbReference type="AlphaFoldDB" id="A0A1N7DZY3"/>
<dbReference type="PANTHER" id="PTHR30290:SF9">
    <property type="entry name" value="OLIGOPEPTIDE-BINDING PROTEIN APPA"/>
    <property type="match status" value="1"/>
</dbReference>